<dbReference type="AlphaFoldDB" id="A0A6N8EEJ8"/>
<sequence length="79" mass="8674">MTSVTDMTQPPVSATHDTARLGRNDPLLQELWTIKATMNANAGYSIQKLADQARQFNLEATLANLNSEFRGLDNPVSPD</sequence>
<protein>
    <submittedName>
        <fullName evidence="2">Uncharacterized protein</fullName>
    </submittedName>
</protein>
<feature type="compositionally biased region" description="Polar residues" evidence="1">
    <location>
        <begin position="1"/>
        <end position="16"/>
    </location>
</feature>
<dbReference type="EMBL" id="WNKT01000049">
    <property type="protein sequence ID" value="MTW22702.1"/>
    <property type="molecule type" value="Genomic_DNA"/>
</dbReference>
<evidence type="ECO:0000313" key="3">
    <source>
        <dbReference type="Proteomes" id="UP000434044"/>
    </source>
</evidence>
<feature type="region of interest" description="Disordered" evidence="1">
    <location>
        <begin position="1"/>
        <end position="21"/>
    </location>
</feature>
<accession>A0A6N8EEJ8</accession>
<organism evidence="2 3">
    <name type="scientific">Allochromatium palmeri</name>
    <dbReference type="NCBI Taxonomy" id="231048"/>
    <lineage>
        <taxon>Bacteria</taxon>
        <taxon>Pseudomonadati</taxon>
        <taxon>Pseudomonadota</taxon>
        <taxon>Gammaproteobacteria</taxon>
        <taxon>Chromatiales</taxon>
        <taxon>Chromatiaceae</taxon>
        <taxon>Allochromatium</taxon>
    </lineage>
</organism>
<comment type="caution">
    <text evidence="2">The sequence shown here is derived from an EMBL/GenBank/DDBJ whole genome shotgun (WGS) entry which is preliminary data.</text>
</comment>
<keyword evidence="3" id="KW-1185">Reference proteome</keyword>
<evidence type="ECO:0000256" key="1">
    <source>
        <dbReference type="SAM" id="MobiDB-lite"/>
    </source>
</evidence>
<name>A0A6N8EEJ8_9GAMM</name>
<dbReference type="RefSeq" id="WP_155451266.1">
    <property type="nucleotide sequence ID" value="NZ_WNKT01000049.1"/>
</dbReference>
<gene>
    <name evidence="2" type="ORF">GJ668_16675</name>
</gene>
<proteinExistence type="predicted"/>
<dbReference type="Proteomes" id="UP000434044">
    <property type="component" value="Unassembled WGS sequence"/>
</dbReference>
<reference evidence="2 3" key="1">
    <citation type="submission" date="2019-11" db="EMBL/GenBank/DDBJ databases">
        <title>Whole-genome sequence of the anaerobic purple sulfur bacterium Allochromatium palmeri DSM 15591.</title>
        <authorList>
            <person name="Kyndt J.A."/>
            <person name="Meyer T.E."/>
        </authorList>
    </citation>
    <scope>NUCLEOTIDE SEQUENCE [LARGE SCALE GENOMIC DNA]</scope>
    <source>
        <strain evidence="2 3">DSM 15591</strain>
    </source>
</reference>
<evidence type="ECO:0000313" key="2">
    <source>
        <dbReference type="EMBL" id="MTW22702.1"/>
    </source>
</evidence>